<feature type="compositionally biased region" description="Pro residues" evidence="7">
    <location>
        <begin position="306"/>
        <end position="315"/>
    </location>
</feature>
<dbReference type="GO" id="GO:0003677">
    <property type="term" value="F:DNA binding"/>
    <property type="evidence" value="ECO:0007669"/>
    <property type="project" value="UniProtKB-KW"/>
</dbReference>
<dbReference type="PANTHER" id="PTHR30173:SF36">
    <property type="entry name" value="ECF RNA POLYMERASE SIGMA FACTOR SIGJ"/>
    <property type="match status" value="1"/>
</dbReference>
<dbReference type="Gene3D" id="1.10.10.10">
    <property type="entry name" value="Winged helix-like DNA-binding domain superfamily/Winged helix DNA-binding domain"/>
    <property type="match status" value="1"/>
</dbReference>
<dbReference type="NCBIfam" id="NF007214">
    <property type="entry name" value="PRK09636.1"/>
    <property type="match status" value="1"/>
</dbReference>
<dbReference type="Proteomes" id="UP000198327">
    <property type="component" value="Unassembled WGS sequence"/>
</dbReference>
<dbReference type="InterPro" id="IPR013325">
    <property type="entry name" value="RNA_pol_sigma_r2"/>
</dbReference>
<feature type="domain" description="RNA polymerase sigma factor 70 region 4 type 2" evidence="9">
    <location>
        <begin position="114"/>
        <end position="162"/>
    </location>
</feature>
<keyword evidence="11" id="KW-1185">Reference proteome</keyword>
<dbReference type="EMBL" id="FZOW01000002">
    <property type="protein sequence ID" value="SNS40983.1"/>
    <property type="molecule type" value="Genomic_DNA"/>
</dbReference>
<name>A0A239EAE2_9NOCA</name>
<evidence type="ECO:0000256" key="2">
    <source>
        <dbReference type="ARBA" id="ARBA00011344"/>
    </source>
</evidence>
<evidence type="ECO:0000259" key="8">
    <source>
        <dbReference type="Pfam" id="PF04542"/>
    </source>
</evidence>
<dbReference type="GO" id="GO:0016987">
    <property type="term" value="F:sigma factor activity"/>
    <property type="evidence" value="ECO:0007669"/>
    <property type="project" value="UniProtKB-KW"/>
</dbReference>
<evidence type="ECO:0000256" key="7">
    <source>
        <dbReference type="SAM" id="MobiDB-lite"/>
    </source>
</evidence>
<dbReference type="STRING" id="398843.A3K89_03795"/>
<dbReference type="SUPFAM" id="SSF88946">
    <property type="entry name" value="Sigma2 domain of RNA polymerase sigma factors"/>
    <property type="match status" value="1"/>
</dbReference>
<keyword evidence="5" id="KW-0238">DNA-binding</keyword>
<dbReference type="GO" id="GO:0006352">
    <property type="term" value="P:DNA-templated transcription initiation"/>
    <property type="evidence" value="ECO:0007669"/>
    <property type="project" value="InterPro"/>
</dbReference>
<dbReference type="SUPFAM" id="SSF88659">
    <property type="entry name" value="Sigma3 and sigma4 domains of RNA polymerase sigma factors"/>
    <property type="match status" value="1"/>
</dbReference>
<evidence type="ECO:0000313" key="10">
    <source>
        <dbReference type="EMBL" id="SNS40983.1"/>
    </source>
</evidence>
<dbReference type="InterPro" id="IPR013324">
    <property type="entry name" value="RNA_pol_sigma_r3/r4-like"/>
</dbReference>
<dbReference type="PANTHER" id="PTHR30173">
    <property type="entry name" value="SIGMA 19 FACTOR"/>
    <property type="match status" value="1"/>
</dbReference>
<dbReference type="OrthoDB" id="3211555at2"/>
<dbReference type="InterPro" id="IPR036388">
    <property type="entry name" value="WH-like_DNA-bd_sf"/>
</dbReference>
<dbReference type="InterPro" id="IPR007627">
    <property type="entry name" value="RNA_pol_sigma70_r2"/>
</dbReference>
<evidence type="ECO:0000313" key="11">
    <source>
        <dbReference type="Proteomes" id="UP000198327"/>
    </source>
</evidence>
<dbReference type="Pfam" id="PF04542">
    <property type="entry name" value="Sigma70_r2"/>
    <property type="match status" value="1"/>
</dbReference>
<dbReference type="SUPFAM" id="SSF54427">
    <property type="entry name" value="NTF2-like"/>
    <property type="match status" value="1"/>
</dbReference>
<comment type="similarity">
    <text evidence="1">Belongs to the sigma-70 factor family. ECF subfamily.</text>
</comment>
<dbReference type="Pfam" id="PF08281">
    <property type="entry name" value="Sigma70_r4_2"/>
    <property type="match status" value="1"/>
</dbReference>
<dbReference type="InterPro" id="IPR032710">
    <property type="entry name" value="NTF2-like_dom_sf"/>
</dbReference>
<keyword evidence="6" id="KW-0804">Transcription</keyword>
<evidence type="ECO:0000256" key="1">
    <source>
        <dbReference type="ARBA" id="ARBA00010641"/>
    </source>
</evidence>
<reference evidence="11" key="1">
    <citation type="submission" date="2017-06" db="EMBL/GenBank/DDBJ databases">
        <authorList>
            <person name="Varghese N."/>
            <person name="Submissions S."/>
        </authorList>
    </citation>
    <scope>NUCLEOTIDE SEQUENCE [LARGE SCALE GENOMIC DNA]</scope>
    <source>
        <strain evidence="11">JCM 23211</strain>
    </source>
</reference>
<feature type="region of interest" description="Disordered" evidence="7">
    <location>
        <begin position="292"/>
        <end position="315"/>
    </location>
</feature>
<dbReference type="AlphaFoldDB" id="A0A239EAE2"/>
<dbReference type="InterPro" id="IPR052704">
    <property type="entry name" value="ECF_Sigma-70_Domain"/>
</dbReference>
<evidence type="ECO:0000256" key="3">
    <source>
        <dbReference type="ARBA" id="ARBA00023015"/>
    </source>
</evidence>
<dbReference type="Gene3D" id="1.10.1740.10">
    <property type="match status" value="1"/>
</dbReference>
<comment type="subunit">
    <text evidence="2">Interacts transiently with the RNA polymerase catalytic core formed by RpoA, RpoB, RpoC and RpoZ (2 alpha, 1 beta, 1 beta' and 1 omega subunit) to form the RNA polymerase holoenzyme that can initiate transcription.</text>
</comment>
<dbReference type="InterPro" id="IPR013249">
    <property type="entry name" value="RNA_pol_sigma70_r4_t2"/>
</dbReference>
<accession>A0A239EAE2</accession>
<evidence type="ECO:0000256" key="5">
    <source>
        <dbReference type="ARBA" id="ARBA00023125"/>
    </source>
</evidence>
<dbReference type="InterPro" id="IPR014284">
    <property type="entry name" value="RNA_pol_sigma-70_dom"/>
</dbReference>
<dbReference type="NCBIfam" id="TIGR02937">
    <property type="entry name" value="sigma70-ECF"/>
    <property type="match status" value="1"/>
</dbReference>
<dbReference type="CDD" id="cd06171">
    <property type="entry name" value="Sigma70_r4"/>
    <property type="match status" value="1"/>
</dbReference>
<sequence length="315" mass="33448">MSTSTLADRFQSHRGHLLAVGYRVTGSVADAEDAVQESWLRLSAADASAIEDLRGWLTTVVARLCLDRLKSATVRRETYVGQWLPEPIVSPLHTPASDPLDVVVADEDTRLAALVVLDTLSPAQRVAFVLHDGFAVPFAEIADVLDVSTAAARQLASRARKQVDGAPSAVSDAEHDAAVTLLMTAMASGDLDRVVAALHPECRTIGDSGGTTRTAVQIVHGPRNCARFYLGLVAKYGPETLTAMVPASVNGQLGYFSHGIEGEGGFPSRAGGFTVRDGLVWASYDFANPAKLRGVTAPNRPTEPDTSPPNRNPAR</sequence>
<gene>
    <name evidence="10" type="ORF">SAMN05421642_102259</name>
</gene>
<evidence type="ECO:0000259" key="9">
    <source>
        <dbReference type="Pfam" id="PF08281"/>
    </source>
</evidence>
<proteinExistence type="inferred from homology"/>
<protein>
    <submittedName>
        <fullName evidence="10">RNA polymerase sigma-70 factor, ECF subfamily</fullName>
    </submittedName>
</protein>
<dbReference type="RefSeq" id="WP_089243339.1">
    <property type="nucleotide sequence ID" value="NZ_FZOW01000002.1"/>
</dbReference>
<keyword evidence="3" id="KW-0805">Transcription regulation</keyword>
<keyword evidence="4" id="KW-0731">Sigma factor</keyword>
<evidence type="ECO:0000256" key="6">
    <source>
        <dbReference type="ARBA" id="ARBA00023163"/>
    </source>
</evidence>
<organism evidence="10 11">
    <name type="scientific">Rhodococcoides kyotonense</name>
    <dbReference type="NCBI Taxonomy" id="398843"/>
    <lineage>
        <taxon>Bacteria</taxon>
        <taxon>Bacillati</taxon>
        <taxon>Actinomycetota</taxon>
        <taxon>Actinomycetes</taxon>
        <taxon>Mycobacteriales</taxon>
        <taxon>Nocardiaceae</taxon>
        <taxon>Rhodococcoides</taxon>
    </lineage>
</organism>
<evidence type="ECO:0000256" key="4">
    <source>
        <dbReference type="ARBA" id="ARBA00023082"/>
    </source>
</evidence>
<feature type="domain" description="RNA polymerase sigma-70 region 2" evidence="8">
    <location>
        <begin position="10"/>
        <end position="72"/>
    </location>
</feature>